<keyword evidence="3" id="KW-1185">Reference proteome</keyword>
<evidence type="ECO:0000313" key="3">
    <source>
        <dbReference type="Proteomes" id="UP000265618"/>
    </source>
</evidence>
<accession>A0A9K3D6I8</accession>
<feature type="compositionally biased region" description="Polar residues" evidence="1">
    <location>
        <begin position="109"/>
        <end position="123"/>
    </location>
</feature>
<protein>
    <submittedName>
        <fullName evidence="2">Uncharacterized protein</fullName>
    </submittedName>
</protein>
<comment type="caution">
    <text evidence="2">The sequence shown here is derived from an EMBL/GenBank/DDBJ whole genome shotgun (WGS) entry which is preliminary data.</text>
</comment>
<gene>
    <name evidence="2" type="ORF">KIPB_012694</name>
</gene>
<feature type="compositionally biased region" description="Polar residues" evidence="1">
    <location>
        <begin position="78"/>
        <end position="100"/>
    </location>
</feature>
<feature type="region of interest" description="Disordered" evidence="1">
    <location>
        <begin position="1"/>
        <end position="60"/>
    </location>
</feature>
<feature type="compositionally biased region" description="Basic and acidic residues" evidence="1">
    <location>
        <begin position="127"/>
        <end position="155"/>
    </location>
</feature>
<dbReference type="Proteomes" id="UP000265618">
    <property type="component" value="Unassembled WGS sequence"/>
</dbReference>
<evidence type="ECO:0000313" key="2">
    <source>
        <dbReference type="EMBL" id="GIQ90048.1"/>
    </source>
</evidence>
<dbReference type="EMBL" id="BDIP01005709">
    <property type="protein sequence ID" value="GIQ90048.1"/>
    <property type="molecule type" value="Genomic_DNA"/>
</dbReference>
<sequence length="206" mass="22857">SELDSITDSLHNATTVDAIGSESPSLFGHTGRERERVSVPKDTYKEEEGKVERSAVREEGREMYGDLDTLLSSVMGSLSTANDQAHQSLRQSLSATQTKQPHPLRASVVNPTRSIPMPKSTSFGDLGSDRERDWGVDTGRTRDLQRQGERERESSKGFAVTEGERINRDDTISIMLERLAELLKVDVTGLSAAVYAHADKVRERRD</sequence>
<feature type="non-terminal residue" evidence="2">
    <location>
        <position position="206"/>
    </location>
</feature>
<reference evidence="2 3" key="1">
    <citation type="journal article" date="2018" name="PLoS ONE">
        <title>The draft genome of Kipferlia bialata reveals reductive genome evolution in fornicate parasites.</title>
        <authorList>
            <person name="Tanifuji G."/>
            <person name="Takabayashi S."/>
            <person name="Kume K."/>
            <person name="Takagi M."/>
            <person name="Nakayama T."/>
            <person name="Kamikawa R."/>
            <person name="Inagaki Y."/>
            <person name="Hashimoto T."/>
        </authorList>
    </citation>
    <scope>NUCLEOTIDE SEQUENCE [LARGE SCALE GENOMIC DNA]</scope>
    <source>
        <strain evidence="2">NY0173</strain>
    </source>
</reference>
<evidence type="ECO:0000256" key="1">
    <source>
        <dbReference type="SAM" id="MobiDB-lite"/>
    </source>
</evidence>
<dbReference type="AlphaFoldDB" id="A0A9K3D6I8"/>
<organism evidence="2 3">
    <name type="scientific">Kipferlia bialata</name>
    <dbReference type="NCBI Taxonomy" id="797122"/>
    <lineage>
        <taxon>Eukaryota</taxon>
        <taxon>Metamonada</taxon>
        <taxon>Carpediemonas-like organisms</taxon>
        <taxon>Kipferlia</taxon>
    </lineage>
</organism>
<proteinExistence type="predicted"/>
<feature type="region of interest" description="Disordered" evidence="1">
    <location>
        <begin position="78"/>
        <end position="164"/>
    </location>
</feature>
<feature type="compositionally biased region" description="Polar residues" evidence="1">
    <location>
        <begin position="1"/>
        <end position="15"/>
    </location>
</feature>
<name>A0A9K3D6I8_9EUKA</name>
<feature type="compositionally biased region" description="Basic and acidic residues" evidence="1">
    <location>
        <begin position="30"/>
        <end position="60"/>
    </location>
</feature>